<dbReference type="AlphaFoldDB" id="A0A4R2QUX3"/>
<reference evidence="3 4" key="1">
    <citation type="submission" date="2019-03" db="EMBL/GenBank/DDBJ databases">
        <title>Genomic Encyclopedia of Type Strains, Phase IV (KMG-IV): sequencing the most valuable type-strain genomes for metagenomic binning, comparative biology and taxonomic classification.</title>
        <authorList>
            <person name="Goeker M."/>
        </authorList>
    </citation>
    <scope>NUCLEOTIDE SEQUENCE [LARGE SCALE GENOMIC DNA]</scope>
    <source>
        <strain evidence="3 4">DSM 45765</strain>
    </source>
</reference>
<accession>A0A4R2QUX3</accession>
<keyword evidence="4" id="KW-1185">Reference proteome</keyword>
<feature type="transmembrane region" description="Helical" evidence="2">
    <location>
        <begin position="6"/>
        <end position="25"/>
    </location>
</feature>
<protein>
    <recommendedName>
        <fullName evidence="5">DUF3137 domain-containing protein</fullName>
    </recommendedName>
</protein>
<evidence type="ECO:0008006" key="5">
    <source>
        <dbReference type="Google" id="ProtNLM"/>
    </source>
</evidence>
<dbReference type="EMBL" id="SLXQ01000007">
    <property type="protein sequence ID" value="TCP50831.1"/>
    <property type="molecule type" value="Genomic_DNA"/>
</dbReference>
<organism evidence="3 4">
    <name type="scientific">Tamaricihabitans halophyticus</name>
    <dbReference type="NCBI Taxonomy" id="1262583"/>
    <lineage>
        <taxon>Bacteria</taxon>
        <taxon>Bacillati</taxon>
        <taxon>Actinomycetota</taxon>
        <taxon>Actinomycetes</taxon>
        <taxon>Pseudonocardiales</taxon>
        <taxon>Pseudonocardiaceae</taxon>
        <taxon>Tamaricihabitans</taxon>
    </lineage>
</organism>
<keyword evidence="2" id="KW-0812">Transmembrane</keyword>
<evidence type="ECO:0000256" key="2">
    <source>
        <dbReference type="SAM" id="Phobius"/>
    </source>
</evidence>
<evidence type="ECO:0000256" key="1">
    <source>
        <dbReference type="SAM" id="MobiDB-lite"/>
    </source>
</evidence>
<feature type="region of interest" description="Disordered" evidence="1">
    <location>
        <begin position="98"/>
        <end position="121"/>
    </location>
</feature>
<evidence type="ECO:0000313" key="4">
    <source>
        <dbReference type="Proteomes" id="UP000294911"/>
    </source>
</evidence>
<proteinExistence type="predicted"/>
<gene>
    <name evidence="3" type="ORF">EV191_10795</name>
</gene>
<dbReference type="Proteomes" id="UP000294911">
    <property type="component" value="Unassembled WGS sequence"/>
</dbReference>
<keyword evidence="2" id="KW-1133">Transmembrane helix</keyword>
<name>A0A4R2QUX3_9PSEU</name>
<sequence>MSSPMDWVWFGVAVIVIGAAVYWDWQRRKKLIARMTAAARQRGWTYEAKRQSLCRAYRGAPFKSSHNSEKAEHVITGTYRDRQFIAFQYRYKMDEDERRRQREREHRRHPLNLPSVLGGRRRESDHKHSEWRYYHVYAVSLPATRPFLEVSKEGLFRGVLDAVGIRDLQLESEEFNKTYKLKTDNNKFAYDILHPRMMEWMLNDGRVKKFGFTYQGNEIWTYRQGRFKLEDTTDYLDYLHRILERAPSFVWKD</sequence>
<comment type="caution">
    <text evidence="3">The sequence shown here is derived from an EMBL/GenBank/DDBJ whole genome shotgun (WGS) entry which is preliminary data.</text>
</comment>
<keyword evidence="2" id="KW-0472">Membrane</keyword>
<evidence type="ECO:0000313" key="3">
    <source>
        <dbReference type="EMBL" id="TCP50831.1"/>
    </source>
</evidence>